<dbReference type="InterPro" id="IPR011047">
    <property type="entry name" value="Quinoprotein_ADH-like_sf"/>
</dbReference>
<evidence type="ECO:0000256" key="2">
    <source>
        <dbReference type="SAM" id="SignalP"/>
    </source>
</evidence>
<organism evidence="4 5">
    <name type="scientific">Alienimonas californiensis</name>
    <dbReference type="NCBI Taxonomy" id="2527989"/>
    <lineage>
        <taxon>Bacteria</taxon>
        <taxon>Pseudomonadati</taxon>
        <taxon>Planctomycetota</taxon>
        <taxon>Planctomycetia</taxon>
        <taxon>Planctomycetales</taxon>
        <taxon>Planctomycetaceae</taxon>
        <taxon>Alienimonas</taxon>
    </lineage>
</organism>
<protein>
    <submittedName>
        <fullName evidence="4">Outer membrane biogenesis protein BamB</fullName>
    </submittedName>
</protein>
<dbReference type="EMBL" id="CP036265">
    <property type="protein sequence ID" value="QDT18034.1"/>
    <property type="molecule type" value="Genomic_DNA"/>
</dbReference>
<proteinExistence type="predicted"/>
<evidence type="ECO:0000313" key="4">
    <source>
        <dbReference type="EMBL" id="QDT18034.1"/>
    </source>
</evidence>
<dbReference type="PANTHER" id="PTHR34512:SF30">
    <property type="entry name" value="OUTER MEMBRANE PROTEIN ASSEMBLY FACTOR BAMB"/>
    <property type="match status" value="1"/>
</dbReference>
<dbReference type="RefSeq" id="WP_145361013.1">
    <property type="nucleotide sequence ID" value="NZ_CP036265.1"/>
</dbReference>
<evidence type="ECO:0000256" key="1">
    <source>
        <dbReference type="SAM" id="MobiDB-lite"/>
    </source>
</evidence>
<dbReference type="Proteomes" id="UP000318741">
    <property type="component" value="Chromosome"/>
</dbReference>
<gene>
    <name evidence="4" type="ORF">CA12_41720</name>
</gene>
<feature type="signal peptide" evidence="2">
    <location>
        <begin position="1"/>
        <end position="19"/>
    </location>
</feature>
<keyword evidence="2" id="KW-0732">Signal</keyword>
<dbReference type="AlphaFoldDB" id="A0A517PFA2"/>
<dbReference type="Gene3D" id="2.130.10.10">
    <property type="entry name" value="YVTN repeat-like/Quinoprotein amine dehydrogenase"/>
    <property type="match status" value="2"/>
</dbReference>
<dbReference type="PANTHER" id="PTHR34512">
    <property type="entry name" value="CELL SURFACE PROTEIN"/>
    <property type="match status" value="1"/>
</dbReference>
<feature type="domain" description="Pyrrolo-quinoline quinone repeat" evidence="3">
    <location>
        <begin position="321"/>
        <end position="440"/>
    </location>
</feature>
<feature type="region of interest" description="Disordered" evidence="1">
    <location>
        <begin position="20"/>
        <end position="41"/>
    </location>
</feature>
<accession>A0A517PFA2</accession>
<reference evidence="4 5" key="1">
    <citation type="submission" date="2019-02" db="EMBL/GenBank/DDBJ databases">
        <title>Deep-cultivation of Planctomycetes and their phenomic and genomic characterization uncovers novel biology.</title>
        <authorList>
            <person name="Wiegand S."/>
            <person name="Jogler M."/>
            <person name="Boedeker C."/>
            <person name="Pinto D."/>
            <person name="Vollmers J."/>
            <person name="Rivas-Marin E."/>
            <person name="Kohn T."/>
            <person name="Peeters S.H."/>
            <person name="Heuer A."/>
            <person name="Rast P."/>
            <person name="Oberbeckmann S."/>
            <person name="Bunk B."/>
            <person name="Jeske O."/>
            <person name="Meyerdierks A."/>
            <person name="Storesund J.E."/>
            <person name="Kallscheuer N."/>
            <person name="Luecker S."/>
            <person name="Lage O.M."/>
            <person name="Pohl T."/>
            <person name="Merkel B.J."/>
            <person name="Hornburger P."/>
            <person name="Mueller R.-W."/>
            <person name="Bruemmer F."/>
            <person name="Labrenz M."/>
            <person name="Spormann A.M."/>
            <person name="Op den Camp H."/>
            <person name="Overmann J."/>
            <person name="Amann R."/>
            <person name="Jetten M.S.M."/>
            <person name="Mascher T."/>
            <person name="Medema M.H."/>
            <person name="Devos D.P."/>
            <person name="Kaster A.-K."/>
            <person name="Ovreas L."/>
            <person name="Rohde M."/>
            <person name="Galperin M.Y."/>
            <person name="Jogler C."/>
        </authorList>
    </citation>
    <scope>NUCLEOTIDE SEQUENCE [LARGE SCALE GENOMIC DNA]</scope>
    <source>
        <strain evidence="4 5">CA12</strain>
    </source>
</reference>
<dbReference type="KEGG" id="acaf:CA12_41720"/>
<dbReference type="Gene3D" id="2.40.128.630">
    <property type="match status" value="1"/>
</dbReference>
<feature type="chain" id="PRO_5021869590" evidence="2">
    <location>
        <begin position="20"/>
        <end position="444"/>
    </location>
</feature>
<dbReference type="OrthoDB" id="244732at2"/>
<evidence type="ECO:0000259" key="3">
    <source>
        <dbReference type="Pfam" id="PF13360"/>
    </source>
</evidence>
<sequence length="444" mass="46571" precursor="true">MNRALPFLFALTAAATAPAGDWPEFRGPDAQGHAPADETGLPVEWTETKNVVWAVETPPGWSSPVVVGDRIYLTGASEPEDGQTTLSALCLSTEDGAIVWETPLFKKSTAESKHKKNSWASPTPIFARLADGSAEDGALFVHFGPNATARLKADDGTVVWKRTDIDYPPVHGGGPSPALVPNATGGPAGGPILFIPCDGGEDPFVIALDALSGETRWRKDRPDVGATKTFSFATPLVIDPDGDGPAEQQILSPATNQIVAYDPADGEELWAVPYEGFSVTPRPVTGHGKVFLSTSFMRPTVLAIDLAEAAAAGPPGADGPVDAAEDAVAWDVSRGGPNTPSPLLIGDLLYFVSDNGVASCVESETGAVVWTERLGGNFSASPIYADGRIYWLNEEGGCTVSAVGEEYRELAVNELPGRTLASPAVSGGAIYLRTDAKLYKLATR</sequence>
<dbReference type="SUPFAM" id="SSF50998">
    <property type="entry name" value="Quinoprotein alcohol dehydrogenase-like"/>
    <property type="match status" value="1"/>
</dbReference>
<feature type="domain" description="Pyrrolo-quinoline quinone repeat" evidence="3">
    <location>
        <begin position="50"/>
        <end position="218"/>
    </location>
</feature>
<name>A0A517PFA2_9PLAN</name>
<dbReference type="InterPro" id="IPR002372">
    <property type="entry name" value="PQQ_rpt_dom"/>
</dbReference>
<dbReference type="Pfam" id="PF13360">
    <property type="entry name" value="PQQ_2"/>
    <property type="match status" value="2"/>
</dbReference>
<dbReference type="InterPro" id="IPR015943">
    <property type="entry name" value="WD40/YVTN_repeat-like_dom_sf"/>
</dbReference>
<evidence type="ECO:0000313" key="5">
    <source>
        <dbReference type="Proteomes" id="UP000318741"/>
    </source>
</evidence>
<keyword evidence="5" id="KW-1185">Reference proteome</keyword>